<accession>A0A0B7FG36</accession>
<proteinExistence type="predicted"/>
<keyword evidence="4" id="KW-1185">Reference proteome</keyword>
<dbReference type="EMBL" id="LN679101">
    <property type="protein sequence ID" value="CEL55884.1"/>
    <property type="molecule type" value="Genomic_DNA"/>
</dbReference>
<dbReference type="AlphaFoldDB" id="A0A0B7FG36"/>
<protein>
    <recommendedName>
        <fullName evidence="5">Transmembrane protein</fullName>
    </recommendedName>
</protein>
<sequence length="359" mass="39854">MSSASRITLIARLLSLVFSRQRLQNRWAGSSDPPPSTVNPLFDISPTMLAYLQSGPLRLAVVLIVSWLSLFTLFIAFSSFMRGPEFQHSVGIIPHGVVEQRVVQVSALKKYALSPVNQIILDSTVFPYIPFMLDTTGDAPRINGASPVGAPTNYNNQSFSVPVASKDTTPWSTFGVSSTDSVLLNEMVYDSQRQTWQLPKLVIHAWSVKSKTTSHHEEVYISLKYTFVPQDAFMILVRTGNDWAIQFARPSDASAPNKSLPFLRMLSVFLWPIMFHNFLGSAGLSGVFLIWVCMLTAGYACMTILVTQYIVRRDNEGTRRREGAAQRWEAEGWADMGLVPGDQGMRPAECNELPAKNGA</sequence>
<organism evidence="3 4">
    <name type="scientific">Thanatephorus cucumeris (strain AG1-IB / isolate 7/3/14)</name>
    <name type="common">Lettuce bottom rot fungus</name>
    <name type="synonym">Rhizoctonia solani</name>
    <dbReference type="NCBI Taxonomy" id="1108050"/>
    <lineage>
        <taxon>Eukaryota</taxon>
        <taxon>Fungi</taxon>
        <taxon>Dikarya</taxon>
        <taxon>Basidiomycota</taxon>
        <taxon>Agaricomycotina</taxon>
        <taxon>Agaricomycetes</taxon>
        <taxon>Cantharellales</taxon>
        <taxon>Ceratobasidiaceae</taxon>
        <taxon>Rhizoctonia</taxon>
        <taxon>Rhizoctonia solani AG-1</taxon>
    </lineage>
</organism>
<evidence type="ECO:0000313" key="3">
    <source>
        <dbReference type="EMBL" id="CEL55884.1"/>
    </source>
</evidence>
<evidence type="ECO:0008006" key="5">
    <source>
        <dbReference type="Google" id="ProtNLM"/>
    </source>
</evidence>
<keyword evidence="2" id="KW-0812">Transmembrane</keyword>
<gene>
    <name evidence="3" type="ORF">RSOLAG1IB_01896</name>
</gene>
<feature type="region of interest" description="Disordered" evidence="1">
    <location>
        <begin position="339"/>
        <end position="359"/>
    </location>
</feature>
<evidence type="ECO:0000256" key="2">
    <source>
        <dbReference type="SAM" id="Phobius"/>
    </source>
</evidence>
<feature type="transmembrane region" description="Helical" evidence="2">
    <location>
        <begin position="57"/>
        <end position="77"/>
    </location>
</feature>
<keyword evidence="2" id="KW-0472">Membrane</keyword>
<dbReference type="OrthoDB" id="3178198at2759"/>
<keyword evidence="2" id="KW-1133">Transmembrane helix</keyword>
<dbReference type="Proteomes" id="UP000059188">
    <property type="component" value="Unassembled WGS sequence"/>
</dbReference>
<name>A0A0B7FG36_THACB</name>
<reference evidence="3 4" key="1">
    <citation type="submission" date="2014-11" db="EMBL/GenBank/DDBJ databases">
        <authorList>
            <person name="Wibberg Daniel"/>
        </authorList>
    </citation>
    <scope>NUCLEOTIDE SEQUENCE [LARGE SCALE GENOMIC DNA]</scope>
    <source>
        <strain evidence="3">Rhizoctonia solani AG1-IB 7/3/14</strain>
    </source>
</reference>
<feature type="transmembrane region" description="Helical" evidence="2">
    <location>
        <begin position="288"/>
        <end position="311"/>
    </location>
</feature>
<evidence type="ECO:0000313" key="4">
    <source>
        <dbReference type="Proteomes" id="UP000059188"/>
    </source>
</evidence>
<evidence type="ECO:0000256" key="1">
    <source>
        <dbReference type="SAM" id="MobiDB-lite"/>
    </source>
</evidence>